<organism evidence="2 3">
    <name type="scientific">Tenacibaculum aiptasiae</name>
    <dbReference type="NCBI Taxonomy" id="426481"/>
    <lineage>
        <taxon>Bacteria</taxon>
        <taxon>Pseudomonadati</taxon>
        <taxon>Bacteroidota</taxon>
        <taxon>Flavobacteriia</taxon>
        <taxon>Flavobacteriales</taxon>
        <taxon>Flavobacteriaceae</taxon>
        <taxon>Tenacibaculum</taxon>
    </lineage>
</organism>
<name>A0A7J5ALU4_9FLAO</name>
<dbReference type="AlphaFoldDB" id="A0A7J5ALU4"/>
<dbReference type="Proteomes" id="UP000467305">
    <property type="component" value="Unassembled WGS sequence"/>
</dbReference>
<keyword evidence="3" id="KW-1185">Reference proteome</keyword>
<dbReference type="RefSeq" id="WP_150899496.1">
    <property type="nucleotide sequence ID" value="NZ_WAAU01000012.1"/>
</dbReference>
<comment type="caution">
    <text evidence="2">The sequence shown here is derived from an EMBL/GenBank/DDBJ whole genome shotgun (WGS) entry which is preliminary data.</text>
</comment>
<keyword evidence="1" id="KW-0812">Transmembrane</keyword>
<gene>
    <name evidence="2" type="ORF">F7018_07870</name>
</gene>
<feature type="transmembrane region" description="Helical" evidence="1">
    <location>
        <begin position="33"/>
        <end position="54"/>
    </location>
</feature>
<dbReference type="OrthoDB" id="1027826at2"/>
<feature type="transmembrane region" description="Helical" evidence="1">
    <location>
        <begin position="7"/>
        <end position="27"/>
    </location>
</feature>
<evidence type="ECO:0008006" key="4">
    <source>
        <dbReference type="Google" id="ProtNLM"/>
    </source>
</evidence>
<evidence type="ECO:0000313" key="2">
    <source>
        <dbReference type="EMBL" id="KAB1158526.1"/>
    </source>
</evidence>
<protein>
    <recommendedName>
        <fullName evidence="4">DUF4405 domain-containing protein</fullName>
    </recommendedName>
</protein>
<dbReference type="EMBL" id="WAAU01000012">
    <property type="protein sequence ID" value="KAB1158526.1"/>
    <property type="molecule type" value="Genomic_DNA"/>
</dbReference>
<feature type="transmembrane region" description="Helical" evidence="1">
    <location>
        <begin position="66"/>
        <end position="85"/>
    </location>
</feature>
<reference evidence="2 3" key="1">
    <citation type="submission" date="2019-09" db="EMBL/GenBank/DDBJ databases">
        <authorList>
            <person name="Cao W.R."/>
        </authorList>
    </citation>
    <scope>NUCLEOTIDE SEQUENCE [LARGE SCALE GENOMIC DNA]</scope>
    <source>
        <strain evidence="3">a4</strain>
    </source>
</reference>
<sequence length="339" mass="38713">MTFRKIISLSIGLSFIVLLITGVLSYFNAYSRVVATLHTGFGLLFTIGAIFHLKNNFRSLKMYSKGRVFLVVSIVSFIFVLTAYFQMFPFSSMMDFGAKQKATSQQEMNLSEYEIIEMNMDRDVKLSIDLLKSKHYWHPQMAIWLEDKNGNYLETLFVSKATAKGLFFGGRSKDNFKSFDETKDVVGNYRRVNALPVWSHKRGVQYSDGMYVPSSNDTFPDAITGETITDNFKLITSINKFSSLKLKIELNVAFDDNEFYSEFDFPNDKTYHSGTGQLGQPSIVFETLLNFNKEQYYLMKLIGRGHHSGQTGELFKDLSTLTTAKQIVERIVVGVHNKQ</sequence>
<keyword evidence="1" id="KW-1133">Transmembrane helix</keyword>
<keyword evidence="1" id="KW-0472">Membrane</keyword>
<evidence type="ECO:0000313" key="3">
    <source>
        <dbReference type="Proteomes" id="UP000467305"/>
    </source>
</evidence>
<accession>A0A7J5ALU4</accession>
<evidence type="ECO:0000256" key="1">
    <source>
        <dbReference type="SAM" id="Phobius"/>
    </source>
</evidence>
<proteinExistence type="predicted"/>
<dbReference type="CDD" id="cd03493">
    <property type="entry name" value="SQR_QFR_TM"/>
    <property type="match status" value="1"/>
</dbReference>